<dbReference type="Proteomes" id="UP000656813">
    <property type="component" value="Unassembled WGS sequence"/>
</dbReference>
<organism evidence="1 2">
    <name type="scientific">Pullulanibacillus pueri</name>
    <dbReference type="NCBI Taxonomy" id="1437324"/>
    <lineage>
        <taxon>Bacteria</taxon>
        <taxon>Bacillati</taxon>
        <taxon>Bacillota</taxon>
        <taxon>Bacilli</taxon>
        <taxon>Bacillales</taxon>
        <taxon>Sporolactobacillaceae</taxon>
        <taxon>Pullulanibacillus</taxon>
    </lineage>
</organism>
<reference evidence="1" key="2">
    <citation type="submission" date="2020-09" db="EMBL/GenBank/DDBJ databases">
        <authorList>
            <person name="Sun Q."/>
            <person name="Zhou Y."/>
        </authorList>
    </citation>
    <scope>NUCLEOTIDE SEQUENCE</scope>
    <source>
        <strain evidence="1">CGMCC 1.12777</strain>
    </source>
</reference>
<gene>
    <name evidence="1" type="ORF">GCM10007096_24750</name>
</gene>
<evidence type="ECO:0000313" key="2">
    <source>
        <dbReference type="Proteomes" id="UP000656813"/>
    </source>
</evidence>
<dbReference type="Gene3D" id="1.10.287.1080">
    <property type="entry name" value="MazG-like"/>
    <property type="match status" value="1"/>
</dbReference>
<sequence length="102" mass="11526">MLDEMTQAIKHWAEERGLNNANSDKQMMKLMEEAGELSAALVRKDEWKTADAIGDIYVVITILAMQLGLSIESCIDAAYQEIKYRQGEMIDGVFVKEADLRD</sequence>
<keyword evidence="2" id="KW-1185">Reference proteome</keyword>
<dbReference type="AlphaFoldDB" id="A0A8J3EMN8"/>
<name>A0A8J3EMN8_9BACL</name>
<comment type="caution">
    <text evidence="1">The sequence shown here is derived from an EMBL/GenBank/DDBJ whole genome shotgun (WGS) entry which is preliminary data.</text>
</comment>
<dbReference type="Pfam" id="PF01503">
    <property type="entry name" value="PRA-PH"/>
    <property type="match status" value="1"/>
</dbReference>
<reference evidence="1" key="1">
    <citation type="journal article" date="2014" name="Int. J. Syst. Evol. Microbiol.">
        <title>Complete genome sequence of Corynebacterium casei LMG S-19264T (=DSM 44701T), isolated from a smear-ripened cheese.</title>
        <authorList>
            <consortium name="US DOE Joint Genome Institute (JGI-PGF)"/>
            <person name="Walter F."/>
            <person name="Albersmeier A."/>
            <person name="Kalinowski J."/>
            <person name="Ruckert C."/>
        </authorList>
    </citation>
    <scope>NUCLEOTIDE SEQUENCE</scope>
    <source>
        <strain evidence="1">CGMCC 1.12777</strain>
    </source>
</reference>
<dbReference type="EMBL" id="BMFV01000018">
    <property type="protein sequence ID" value="GGH83608.1"/>
    <property type="molecule type" value="Genomic_DNA"/>
</dbReference>
<dbReference type="CDD" id="cd11540">
    <property type="entry name" value="NTP-PPase_u3"/>
    <property type="match status" value="1"/>
</dbReference>
<proteinExistence type="predicted"/>
<dbReference type="SUPFAM" id="SSF101386">
    <property type="entry name" value="all-alpha NTP pyrophosphatases"/>
    <property type="match status" value="1"/>
</dbReference>
<accession>A0A8J3EMN8</accession>
<dbReference type="InterPro" id="IPR021130">
    <property type="entry name" value="PRib-ATP_PPHydrolase-like"/>
</dbReference>
<evidence type="ECO:0000313" key="1">
    <source>
        <dbReference type="EMBL" id="GGH83608.1"/>
    </source>
</evidence>
<protein>
    <recommendedName>
        <fullName evidence="3">NTP pyrophosphohydrolase MazG putative catalytic core domain-containing protein</fullName>
    </recommendedName>
</protein>
<dbReference type="RefSeq" id="WP_188497679.1">
    <property type="nucleotide sequence ID" value="NZ_BMFV01000018.1"/>
</dbReference>
<evidence type="ECO:0008006" key="3">
    <source>
        <dbReference type="Google" id="ProtNLM"/>
    </source>
</evidence>